<protein>
    <submittedName>
        <fullName evidence="1">Uncharacterized protein</fullName>
    </submittedName>
</protein>
<keyword evidence="2" id="KW-1185">Reference proteome</keyword>
<organism evidence="1 2">
    <name type="scientific">Colletotrichum chrysophilum</name>
    <dbReference type="NCBI Taxonomy" id="1836956"/>
    <lineage>
        <taxon>Eukaryota</taxon>
        <taxon>Fungi</taxon>
        <taxon>Dikarya</taxon>
        <taxon>Ascomycota</taxon>
        <taxon>Pezizomycotina</taxon>
        <taxon>Sordariomycetes</taxon>
        <taxon>Hypocreomycetidae</taxon>
        <taxon>Glomerellales</taxon>
        <taxon>Glomerellaceae</taxon>
        <taxon>Colletotrichum</taxon>
        <taxon>Colletotrichum gloeosporioides species complex</taxon>
    </lineage>
</organism>
<gene>
    <name evidence="1" type="ORF">CCHR01_19980</name>
</gene>
<dbReference type="Proteomes" id="UP001243330">
    <property type="component" value="Unassembled WGS sequence"/>
</dbReference>
<evidence type="ECO:0000313" key="2">
    <source>
        <dbReference type="Proteomes" id="UP001243330"/>
    </source>
</evidence>
<proteinExistence type="predicted"/>
<reference evidence="1" key="1">
    <citation type="submission" date="2023-01" db="EMBL/GenBank/DDBJ databases">
        <title>Colletotrichum chrysophilum M932 genome sequence.</title>
        <authorList>
            <person name="Baroncelli R."/>
        </authorList>
    </citation>
    <scope>NUCLEOTIDE SEQUENCE</scope>
    <source>
        <strain evidence="1">M932</strain>
    </source>
</reference>
<name>A0AAD8ZYQ7_9PEZI</name>
<dbReference type="AlphaFoldDB" id="A0AAD8ZYQ7"/>
<comment type="caution">
    <text evidence="1">The sequence shown here is derived from an EMBL/GenBank/DDBJ whole genome shotgun (WGS) entry which is preliminary data.</text>
</comment>
<accession>A0AAD8ZYQ7</accession>
<sequence>MKTASTTSRHLLVFTILSNGS</sequence>
<dbReference type="EMBL" id="JAQOWY010001359">
    <property type="protein sequence ID" value="KAK1837400.1"/>
    <property type="molecule type" value="Genomic_DNA"/>
</dbReference>
<evidence type="ECO:0000313" key="1">
    <source>
        <dbReference type="EMBL" id="KAK1837400.1"/>
    </source>
</evidence>